<name>A0A7W4ZKQ1_9ACTN</name>
<dbReference type="PANTHER" id="PTHR10434">
    <property type="entry name" value="1-ACYL-SN-GLYCEROL-3-PHOSPHATE ACYLTRANSFERASE"/>
    <property type="match status" value="1"/>
</dbReference>
<feature type="region of interest" description="Disordered" evidence="6">
    <location>
        <begin position="245"/>
        <end position="266"/>
    </location>
</feature>
<keyword evidence="7" id="KW-0472">Membrane</keyword>
<dbReference type="EMBL" id="JACHXE010000001">
    <property type="protein sequence ID" value="MBB3074290.1"/>
    <property type="molecule type" value="Genomic_DNA"/>
</dbReference>
<dbReference type="Proteomes" id="UP000572907">
    <property type="component" value="Unassembled WGS sequence"/>
</dbReference>
<organism evidence="9 10">
    <name type="scientific">Streptomyces violarus</name>
    <dbReference type="NCBI Taxonomy" id="67380"/>
    <lineage>
        <taxon>Bacteria</taxon>
        <taxon>Bacillati</taxon>
        <taxon>Actinomycetota</taxon>
        <taxon>Actinomycetes</taxon>
        <taxon>Kitasatosporales</taxon>
        <taxon>Streptomycetaceae</taxon>
        <taxon>Streptomyces</taxon>
    </lineage>
</organism>
<evidence type="ECO:0000256" key="3">
    <source>
        <dbReference type="ARBA" id="ARBA00022679"/>
    </source>
</evidence>
<evidence type="ECO:0000256" key="4">
    <source>
        <dbReference type="ARBA" id="ARBA00023098"/>
    </source>
</evidence>
<comment type="caution">
    <text evidence="9">The sequence shown here is derived from an EMBL/GenBank/DDBJ whole genome shotgun (WGS) entry which is preliminary data.</text>
</comment>
<dbReference type="SUPFAM" id="SSF69593">
    <property type="entry name" value="Glycerol-3-phosphate (1)-acyltransferase"/>
    <property type="match status" value="1"/>
</dbReference>
<feature type="transmembrane region" description="Helical" evidence="7">
    <location>
        <begin position="26"/>
        <end position="48"/>
    </location>
</feature>
<evidence type="ECO:0000256" key="7">
    <source>
        <dbReference type="SAM" id="Phobius"/>
    </source>
</evidence>
<keyword evidence="7" id="KW-1133">Transmembrane helix</keyword>
<dbReference type="AlphaFoldDB" id="A0A7W4ZKQ1"/>
<feature type="compositionally biased region" description="Low complexity" evidence="6">
    <location>
        <begin position="254"/>
        <end position="266"/>
    </location>
</feature>
<keyword evidence="7" id="KW-0812">Transmembrane</keyword>
<evidence type="ECO:0000256" key="6">
    <source>
        <dbReference type="SAM" id="MobiDB-lite"/>
    </source>
</evidence>
<evidence type="ECO:0000313" key="10">
    <source>
        <dbReference type="Proteomes" id="UP000572907"/>
    </source>
</evidence>
<dbReference type="SMART" id="SM00563">
    <property type="entry name" value="PlsC"/>
    <property type="match status" value="1"/>
</dbReference>
<keyword evidence="2" id="KW-0444">Lipid biosynthesis</keyword>
<feature type="domain" description="Phospholipid/glycerol acyltransferase" evidence="8">
    <location>
        <begin position="89"/>
        <end position="201"/>
    </location>
</feature>
<keyword evidence="3 9" id="KW-0808">Transferase</keyword>
<evidence type="ECO:0000256" key="2">
    <source>
        <dbReference type="ARBA" id="ARBA00022516"/>
    </source>
</evidence>
<comment type="pathway">
    <text evidence="1">Lipid metabolism.</text>
</comment>
<keyword evidence="10" id="KW-1185">Reference proteome</keyword>
<sequence length="317" mass="33552">MSAWLPLAPCTPRACVEPVARAVPWAVLRLTAVVLLLLAGIVLSLFGWGSPRLRGRIPAPLVRRWCRWIVRAAGVQVRITGAAAPTGPLLLVANHISWLDIPLLAAVRPARMLAKTEVRRWPVAGPLAARGGVLFIDRDRLRALPDTVARIAEVLRDGRAVGVFPEGSTWCGRSQGVFRRAVFQAALDAGAAVQPVHLRYRIAGGPTSTAPAFVGDDTLPASVWRVVSARGLVADVDVQDVIPPGAHPDRRSLARAAQPARPAQPAWTHAALVTRPYDGTKNPATVPAPAVTVGSMEVIKRTDAAAARATSSPAADA</sequence>
<keyword evidence="4" id="KW-0443">Lipid metabolism</keyword>
<dbReference type="RefSeq" id="WP_184587695.1">
    <property type="nucleotide sequence ID" value="NZ_BMUP01000001.1"/>
</dbReference>
<gene>
    <name evidence="9" type="ORF">FHS41_000759</name>
</gene>
<evidence type="ECO:0000256" key="5">
    <source>
        <dbReference type="ARBA" id="ARBA00023315"/>
    </source>
</evidence>
<evidence type="ECO:0000256" key="1">
    <source>
        <dbReference type="ARBA" id="ARBA00005189"/>
    </source>
</evidence>
<dbReference type="CDD" id="cd07989">
    <property type="entry name" value="LPLAT_AGPAT-like"/>
    <property type="match status" value="1"/>
</dbReference>
<accession>A0A7W4ZKQ1</accession>
<evidence type="ECO:0000313" key="9">
    <source>
        <dbReference type="EMBL" id="MBB3074290.1"/>
    </source>
</evidence>
<dbReference type="GO" id="GO:0006654">
    <property type="term" value="P:phosphatidic acid biosynthetic process"/>
    <property type="evidence" value="ECO:0007669"/>
    <property type="project" value="TreeGrafter"/>
</dbReference>
<dbReference type="PANTHER" id="PTHR10434:SF64">
    <property type="entry name" value="1-ACYL-SN-GLYCEROL-3-PHOSPHATE ACYLTRANSFERASE-RELATED"/>
    <property type="match status" value="1"/>
</dbReference>
<reference evidence="9 10" key="1">
    <citation type="submission" date="2020-08" db="EMBL/GenBank/DDBJ databases">
        <title>Genomic Encyclopedia of Type Strains, Phase III (KMG-III): the genomes of soil and plant-associated and newly described type strains.</title>
        <authorList>
            <person name="Whitman W."/>
        </authorList>
    </citation>
    <scope>NUCLEOTIDE SEQUENCE [LARGE SCALE GENOMIC DNA]</scope>
    <source>
        <strain evidence="9 10">CECT 3237</strain>
    </source>
</reference>
<proteinExistence type="predicted"/>
<dbReference type="Pfam" id="PF01553">
    <property type="entry name" value="Acyltransferase"/>
    <property type="match status" value="1"/>
</dbReference>
<keyword evidence="5 9" id="KW-0012">Acyltransferase</keyword>
<protein>
    <submittedName>
        <fullName evidence="9">1-acyl-sn-glycerol-3-phosphate acyltransferase</fullName>
    </submittedName>
</protein>
<dbReference type="GO" id="GO:0003841">
    <property type="term" value="F:1-acylglycerol-3-phosphate O-acyltransferase activity"/>
    <property type="evidence" value="ECO:0007669"/>
    <property type="project" value="TreeGrafter"/>
</dbReference>
<evidence type="ECO:0000259" key="8">
    <source>
        <dbReference type="SMART" id="SM00563"/>
    </source>
</evidence>
<dbReference type="InterPro" id="IPR002123">
    <property type="entry name" value="Plipid/glycerol_acylTrfase"/>
</dbReference>